<dbReference type="Proteomes" id="UP000067008">
    <property type="component" value="Chromosome 2"/>
</dbReference>
<dbReference type="AlphaFoldDB" id="A0AAD1BIF6"/>
<evidence type="ECO:0000313" key="2">
    <source>
        <dbReference type="Proteomes" id="UP000067008"/>
    </source>
</evidence>
<name>A0AAD1BIF6_PREIN</name>
<organism evidence="1 2">
    <name type="scientific">Prevotella intermedia</name>
    <dbReference type="NCBI Taxonomy" id="28131"/>
    <lineage>
        <taxon>Bacteria</taxon>
        <taxon>Pseudomonadati</taxon>
        <taxon>Bacteroidota</taxon>
        <taxon>Bacteroidia</taxon>
        <taxon>Bacteroidales</taxon>
        <taxon>Prevotellaceae</taxon>
        <taxon>Prevotella</taxon>
    </lineage>
</organism>
<accession>A0AAD1BIF6</accession>
<gene>
    <name evidence="1" type="ORF">PI172_0237</name>
</gene>
<evidence type="ECO:0000313" key="1">
    <source>
        <dbReference type="EMBL" id="BAR94965.1"/>
    </source>
</evidence>
<proteinExistence type="predicted"/>
<protein>
    <submittedName>
        <fullName evidence="1">Uncharacterized protein</fullName>
    </submittedName>
</protein>
<dbReference type="EMBL" id="AP014925">
    <property type="protein sequence ID" value="BAR94965.1"/>
    <property type="molecule type" value="Genomic_DNA"/>
</dbReference>
<reference evidence="1 2" key="1">
    <citation type="submission" date="2015-07" db="EMBL/GenBank/DDBJ databases">
        <title>Complete genome sequence of Prevotella intermedia strain 17-2.</title>
        <authorList>
            <person name="Nambu T."/>
        </authorList>
    </citation>
    <scope>NUCLEOTIDE SEQUENCE [LARGE SCALE GENOMIC DNA]</scope>
    <source>
        <strain evidence="1 2">17-2</strain>
    </source>
</reference>
<sequence length="45" mass="5270">MLCLSVRLYFPPLAKDRNLYSTKQKHLFCEMEITMLQDSKVCFAG</sequence>